<dbReference type="PATRIC" id="fig|1280952.3.peg.265"/>
<proteinExistence type="predicted"/>
<dbReference type="Pfam" id="PF14234">
    <property type="entry name" value="DUF4336"/>
    <property type="match status" value="1"/>
</dbReference>
<dbReference type="AlphaFoldDB" id="A0A059FKJ8"/>
<dbReference type="OrthoDB" id="450111at2"/>
<evidence type="ECO:0008006" key="3">
    <source>
        <dbReference type="Google" id="ProtNLM"/>
    </source>
</evidence>
<dbReference type="Proteomes" id="UP000024816">
    <property type="component" value="Unassembled WGS sequence"/>
</dbReference>
<dbReference type="PANTHER" id="PTHR33835">
    <property type="entry name" value="YALI0C07656P"/>
    <property type="match status" value="1"/>
</dbReference>
<evidence type="ECO:0000313" key="1">
    <source>
        <dbReference type="EMBL" id="KCZ91132.1"/>
    </source>
</evidence>
<dbReference type="InterPro" id="IPR036866">
    <property type="entry name" value="RibonucZ/Hydroxyglut_hydro"/>
</dbReference>
<evidence type="ECO:0000313" key="2">
    <source>
        <dbReference type="Proteomes" id="UP000024816"/>
    </source>
</evidence>
<gene>
    <name evidence="1" type="ORF">HJA_01300</name>
</gene>
<dbReference type="STRING" id="1280952.HJA_01300"/>
<dbReference type="eggNOG" id="COG4221">
    <property type="taxonomic scope" value="Bacteria"/>
</dbReference>
<protein>
    <recommendedName>
        <fullName evidence="3">DUF4336 domain-containing protein</fullName>
    </recommendedName>
</protein>
<keyword evidence="2" id="KW-1185">Reference proteome</keyword>
<comment type="caution">
    <text evidence="1">The sequence shown here is derived from an EMBL/GenBank/DDBJ whole genome shotgun (WGS) entry which is preliminary data.</text>
</comment>
<dbReference type="EMBL" id="ARYJ01000001">
    <property type="protein sequence ID" value="KCZ91132.1"/>
    <property type="molecule type" value="Genomic_DNA"/>
</dbReference>
<dbReference type="InterPro" id="IPR025638">
    <property type="entry name" value="DUF4336"/>
</dbReference>
<name>A0A059FKJ8_9PROT</name>
<dbReference type="SUPFAM" id="SSF56281">
    <property type="entry name" value="Metallo-hydrolase/oxidoreductase"/>
    <property type="match status" value="1"/>
</dbReference>
<reference evidence="1 2" key="1">
    <citation type="journal article" date="2014" name="Antonie Van Leeuwenhoek">
        <title>Hyphomonas beringensis sp. nov. and Hyphomonas chukchiensis sp. nov., isolated from surface seawater of the Bering Sea and Chukchi Sea.</title>
        <authorList>
            <person name="Li C."/>
            <person name="Lai Q."/>
            <person name="Li G."/>
            <person name="Dong C."/>
            <person name="Wang J."/>
            <person name="Liao Y."/>
            <person name="Shao Z."/>
        </authorList>
    </citation>
    <scope>NUCLEOTIDE SEQUENCE [LARGE SCALE GENOMIC DNA]</scope>
    <source>
        <strain evidence="1 2">VP2</strain>
    </source>
</reference>
<sequence length="233" mass="26593">MLEEVASDIWLTEGPIVDFHGFPYPTRSIIVRLPDGGLWVWSPVALTPELKTEMDALGPVAHLVSPNKIHHLYLTGWHEAYPDAKLWGPSSTIRKRKDLPFQPALEDAPPEAWQGVFEQAWFRGSFFMDEIAFVHRPSGTAIFADLSEHFSESFLDRYWKGWKRLIAKPWGIVVGKGYAPLEWRLSFTNRSPARAAFKKVAATHPDRIIMAHGEWVKTGGEAYLRQAFAWLIR</sequence>
<dbReference type="RefSeq" id="WP_035577232.1">
    <property type="nucleotide sequence ID" value="NZ_ARYJ01000001.1"/>
</dbReference>
<organism evidence="1 2">
    <name type="scientific">Hyphomonas jannaschiana VP2</name>
    <dbReference type="NCBI Taxonomy" id="1280952"/>
    <lineage>
        <taxon>Bacteria</taxon>
        <taxon>Pseudomonadati</taxon>
        <taxon>Pseudomonadota</taxon>
        <taxon>Alphaproteobacteria</taxon>
        <taxon>Hyphomonadales</taxon>
        <taxon>Hyphomonadaceae</taxon>
        <taxon>Hyphomonas</taxon>
    </lineage>
</organism>
<dbReference type="PANTHER" id="PTHR33835:SF1">
    <property type="entry name" value="METALLO-BETA-LACTAMASE DOMAIN-CONTAINING PROTEIN"/>
    <property type="match status" value="1"/>
</dbReference>
<accession>A0A059FKJ8</accession>